<dbReference type="Proteomes" id="UP000198925">
    <property type="component" value="Unassembled WGS sequence"/>
</dbReference>
<keyword evidence="2" id="KW-1185">Reference proteome</keyword>
<proteinExistence type="predicted"/>
<name>A0A1G7BYW0_9PROT</name>
<sequence length="56" mass="6047">MASMAIAGQAANEDVERLLAEWACGETTNGEDMQRATRPEPCGRSANDRLCYTNIG</sequence>
<evidence type="ECO:0000313" key="1">
    <source>
        <dbReference type="EMBL" id="SDE32278.1"/>
    </source>
</evidence>
<reference evidence="1 2" key="1">
    <citation type="submission" date="2016-10" db="EMBL/GenBank/DDBJ databases">
        <authorList>
            <person name="de Groot N.N."/>
        </authorList>
    </citation>
    <scope>NUCLEOTIDE SEQUENCE [LARGE SCALE GENOMIC DNA]</scope>
    <source>
        <strain evidence="1 2">CPCC 100156</strain>
    </source>
</reference>
<gene>
    <name evidence="1" type="ORF">SAMN04487779_102821</name>
</gene>
<dbReference type="EMBL" id="FMZX01000028">
    <property type="protein sequence ID" value="SDE32278.1"/>
    <property type="molecule type" value="Genomic_DNA"/>
</dbReference>
<evidence type="ECO:0000313" key="2">
    <source>
        <dbReference type="Proteomes" id="UP000198925"/>
    </source>
</evidence>
<organism evidence="1 2">
    <name type="scientific">Belnapia rosea</name>
    <dbReference type="NCBI Taxonomy" id="938405"/>
    <lineage>
        <taxon>Bacteria</taxon>
        <taxon>Pseudomonadati</taxon>
        <taxon>Pseudomonadota</taxon>
        <taxon>Alphaproteobacteria</taxon>
        <taxon>Acetobacterales</taxon>
        <taxon>Roseomonadaceae</taxon>
        <taxon>Belnapia</taxon>
    </lineage>
</organism>
<protein>
    <submittedName>
        <fullName evidence="1">Uncharacterized protein</fullName>
    </submittedName>
</protein>
<accession>A0A1G7BYW0</accession>
<dbReference type="AlphaFoldDB" id="A0A1G7BYW0"/>